<feature type="compositionally biased region" description="Polar residues" evidence="1">
    <location>
        <begin position="735"/>
        <end position="747"/>
    </location>
</feature>
<keyword evidence="3" id="KW-1185">Reference proteome</keyword>
<feature type="region of interest" description="Disordered" evidence="1">
    <location>
        <begin position="546"/>
        <end position="692"/>
    </location>
</feature>
<evidence type="ECO:0000313" key="3">
    <source>
        <dbReference type="Proteomes" id="UP000002038"/>
    </source>
</evidence>
<gene>
    <name evidence="2" type="ORF">BDBG_02013</name>
</gene>
<dbReference type="KEGG" id="bgh:BDBG_02013"/>
<feature type="compositionally biased region" description="Polar residues" evidence="1">
    <location>
        <begin position="588"/>
        <end position="609"/>
    </location>
</feature>
<reference evidence="3" key="1">
    <citation type="journal article" date="2015" name="PLoS Genet.">
        <title>The dynamic genome and transcriptome of the human fungal pathogen Blastomyces and close relative Emmonsia.</title>
        <authorList>
            <person name="Munoz J.F."/>
            <person name="Gauthier G.M."/>
            <person name="Desjardins C.A."/>
            <person name="Gallo J.E."/>
            <person name="Holder J."/>
            <person name="Sullivan T.D."/>
            <person name="Marty A.J."/>
            <person name="Carmen J.C."/>
            <person name="Chen Z."/>
            <person name="Ding L."/>
            <person name="Gujja S."/>
            <person name="Magrini V."/>
            <person name="Misas E."/>
            <person name="Mitreva M."/>
            <person name="Priest M."/>
            <person name="Saif S."/>
            <person name="Whiston E.A."/>
            <person name="Young S."/>
            <person name="Zeng Q."/>
            <person name="Goldman W.E."/>
            <person name="Mardis E.R."/>
            <person name="Taylor J.W."/>
            <person name="McEwen J.G."/>
            <person name="Clay O.K."/>
            <person name="Klein B.S."/>
            <person name="Cuomo C.A."/>
        </authorList>
    </citation>
    <scope>NUCLEOTIDE SEQUENCE [LARGE SCALE GENOMIC DNA]</scope>
    <source>
        <strain evidence="3">SLH14081</strain>
    </source>
</reference>
<feature type="compositionally biased region" description="Polar residues" evidence="1">
    <location>
        <begin position="680"/>
        <end position="692"/>
    </location>
</feature>
<feature type="compositionally biased region" description="Low complexity" evidence="1">
    <location>
        <begin position="929"/>
        <end position="940"/>
    </location>
</feature>
<feature type="compositionally biased region" description="Basic and acidic residues" evidence="1">
    <location>
        <begin position="658"/>
        <end position="668"/>
    </location>
</feature>
<dbReference type="OrthoDB" id="5386674at2759"/>
<feature type="compositionally biased region" description="Basic and acidic residues" evidence="1">
    <location>
        <begin position="66"/>
        <end position="109"/>
    </location>
</feature>
<accession>A0A179UCG3</accession>
<feature type="region of interest" description="Disordered" evidence="1">
    <location>
        <begin position="497"/>
        <end position="522"/>
    </location>
</feature>
<feature type="compositionally biased region" description="Polar residues" evidence="1">
    <location>
        <begin position="118"/>
        <end position="146"/>
    </location>
</feature>
<dbReference type="EMBL" id="GG657450">
    <property type="protein sequence ID" value="OAT05654.1"/>
    <property type="molecule type" value="Genomic_DNA"/>
</dbReference>
<feature type="compositionally biased region" description="Polar residues" evidence="1">
    <location>
        <begin position="247"/>
        <end position="277"/>
    </location>
</feature>
<feature type="compositionally biased region" description="Polar residues" evidence="1">
    <location>
        <begin position="635"/>
        <end position="657"/>
    </location>
</feature>
<proteinExistence type="predicted"/>
<dbReference type="GeneID" id="8506367"/>
<feature type="compositionally biased region" description="Polar residues" evidence="1">
    <location>
        <begin position="399"/>
        <end position="408"/>
    </location>
</feature>
<feature type="region of interest" description="Disordered" evidence="1">
    <location>
        <begin position="773"/>
        <end position="860"/>
    </location>
</feature>
<dbReference type="RefSeq" id="XP_002627342.1">
    <property type="nucleotide sequence ID" value="XM_002627296.2"/>
</dbReference>
<feature type="compositionally biased region" description="Low complexity" evidence="1">
    <location>
        <begin position="949"/>
        <end position="962"/>
    </location>
</feature>
<feature type="compositionally biased region" description="Polar residues" evidence="1">
    <location>
        <begin position="24"/>
        <end position="52"/>
    </location>
</feature>
<evidence type="ECO:0000256" key="1">
    <source>
        <dbReference type="SAM" id="MobiDB-lite"/>
    </source>
</evidence>
<dbReference type="AlphaFoldDB" id="A0A179UCG3"/>
<feature type="region of interest" description="Disordered" evidence="1">
    <location>
        <begin position="705"/>
        <end position="754"/>
    </location>
</feature>
<feature type="compositionally biased region" description="Low complexity" evidence="1">
    <location>
        <begin position="319"/>
        <end position="331"/>
    </location>
</feature>
<feature type="region of interest" description="Disordered" evidence="1">
    <location>
        <begin position="1"/>
        <end position="455"/>
    </location>
</feature>
<feature type="compositionally biased region" description="Basic and acidic residues" evidence="1">
    <location>
        <begin position="147"/>
        <end position="156"/>
    </location>
</feature>
<protein>
    <submittedName>
        <fullName evidence="2">Uncharacterized protein</fullName>
    </submittedName>
</protein>
<name>A0A179UCG3_BLAGS</name>
<sequence length="995" mass="108257">MESLNSVIAGEPQAVNANDEATHALSQVNLDESSKAHQNSTNVANGVNNITQADERSEICVSPSWKTDKERKERKKELKRIAKEKKELERSSKHEAKKPERSSFNEPRRLTKKPPSKTPSRASSIRSILPRSSTAPSILGFWSNSTSKDDSARDETVPATSPPDVGADKTANDPPESTKLLFTGHLPQRFGGKITPDPEYYKTSSRATGSNSPSPMPSSPSNKPRRHLHMAKKHSDLRAAAKAFRSSDPSPQNTNTPPTRSSWSQELTRRLSNSNGRKLQRRSLKAEHEPHMYSLRRASTNKENENRKASGRKTEKSVPSTPTSSHFHSTTGISPPSPRNSSRITVVQPEEKIPPPHNTTGQLHHEAPTLQNSVNGTSGSSEPQEQPPAISVIPPLRSPQKTTHTPPVSQRKHGRRHSWSEILTNSDRVAGLSLKRRGPGHEPPQTSVNGDVDEFKTSGPYEYNYGSNGVFKSHAAHSDPSLTPASWHVAPEDIGIAGDFPQVQSGSSSPNTTPTSLPADPIDTLKTPTIIDPDNMELVATAPTVKQRENSMRTSPKVINRDVPFKSSPLAGPPLNNQDDENALESAQIATQGDADTSSKAKNGKSGFSFSRILRHERKKEKSSTSFGRRYSLKNKLTTATGKSKQQPKALVSGSNELQRKQDTDKKTASKLPYPGGLRSQATSRPPSASSRQFSLIAIASNEMSSDIKIPPKSPKRNSGVFPTPASTRPSSASGVETMSISSNGTETPKKKRSISVDISKIQVLHEPWKERFTHKSTPGHASPTLSSSQTTPIISTFPSAKQPATDALASSDLPLRTPERHHQTHPGPIFDSRPDSSNRRSLANHVGNGRVASQRPARRGTPVAKMFVICCQCRYWHDMPSDVYAKLAFPNGPPHLEPLIADDSHSPPHQAQHPTARSVFAAHGGGSSSTFTETSSGASNNALDNKSPRGSRPSSSSSSSSNNFTVTCCWCAHRMVKTCCAGWTTIVYLHERHH</sequence>
<dbReference type="VEuPathDB" id="FungiDB:BDBG_02013"/>
<evidence type="ECO:0000313" key="2">
    <source>
        <dbReference type="EMBL" id="OAT05654.1"/>
    </source>
</evidence>
<dbReference type="Proteomes" id="UP000002038">
    <property type="component" value="Unassembled WGS sequence"/>
</dbReference>
<feature type="compositionally biased region" description="Low complexity" evidence="1">
    <location>
        <begin position="723"/>
        <end position="734"/>
    </location>
</feature>
<feature type="compositionally biased region" description="Basic residues" evidence="1">
    <location>
        <begin position="223"/>
        <end position="232"/>
    </location>
</feature>
<organism evidence="2 3">
    <name type="scientific">Blastomyces gilchristii (strain SLH14081)</name>
    <name type="common">Blastomyces dermatitidis</name>
    <dbReference type="NCBI Taxonomy" id="559298"/>
    <lineage>
        <taxon>Eukaryota</taxon>
        <taxon>Fungi</taxon>
        <taxon>Dikarya</taxon>
        <taxon>Ascomycota</taxon>
        <taxon>Pezizomycotina</taxon>
        <taxon>Eurotiomycetes</taxon>
        <taxon>Eurotiomycetidae</taxon>
        <taxon>Onygenales</taxon>
        <taxon>Ajellomycetaceae</taxon>
        <taxon>Blastomyces</taxon>
    </lineage>
</organism>
<feature type="compositionally biased region" description="Low complexity" evidence="1">
    <location>
        <begin position="505"/>
        <end position="518"/>
    </location>
</feature>
<feature type="compositionally biased region" description="Basic and acidic residues" evidence="1">
    <location>
        <begin position="300"/>
        <end position="316"/>
    </location>
</feature>
<feature type="compositionally biased region" description="Polar residues" evidence="1">
    <location>
        <begin position="784"/>
        <end position="800"/>
    </location>
</feature>
<feature type="region of interest" description="Disordered" evidence="1">
    <location>
        <begin position="899"/>
        <end position="964"/>
    </location>
</feature>
<feature type="compositionally biased region" description="Polar residues" evidence="1">
    <location>
        <begin position="369"/>
        <end position="384"/>
    </location>
</feature>